<dbReference type="STRING" id="1034346.GCA_000313565_01069"/>
<protein>
    <recommendedName>
        <fullName evidence="5">Tetratricopeptide repeat protein</fullName>
    </recommendedName>
</protein>
<dbReference type="EMBL" id="JALDAW010000011">
    <property type="protein sequence ID" value="MDY5167500.1"/>
    <property type="molecule type" value="Genomic_DNA"/>
</dbReference>
<evidence type="ECO:0000256" key="1">
    <source>
        <dbReference type="SAM" id="Phobius"/>
    </source>
</evidence>
<dbReference type="Proteomes" id="UP001276902">
    <property type="component" value="Unassembled WGS sequence"/>
</dbReference>
<sequence length="225" mass="26420">MQQYLIVLGIFAIIYLIYYIWKKKKSNALIDELYKVLLNNDEKRLNEICDSRLAKFLFTPYHLYYYKLNFYTKNDNEKKATEILKTLLPLKIRDKEKLSFLNLTFPYFLGKENKKMCEEIAPLIKTLSAKDKNAELICSEVDLLMDIYIHPNRERIAELRALADENEGEVKAMYLERLAILYTMLDEMDNAKAAFDEAVPLAENAAYKAKLELLAEKIGEKKHKK</sequence>
<gene>
    <name evidence="3" type="ORF">DES51_10613</name>
    <name evidence="2" type="ORF">MQE39_05110</name>
</gene>
<accession>A0A318KT91</accession>
<dbReference type="EMBL" id="QJKH01000006">
    <property type="protein sequence ID" value="PXX78896.1"/>
    <property type="molecule type" value="Genomic_DNA"/>
</dbReference>
<evidence type="ECO:0008006" key="5">
    <source>
        <dbReference type="Google" id="ProtNLM"/>
    </source>
</evidence>
<evidence type="ECO:0000313" key="4">
    <source>
        <dbReference type="Proteomes" id="UP000247612"/>
    </source>
</evidence>
<dbReference type="OrthoDB" id="3191381at2"/>
<organism evidence="3 4">
    <name type="scientific">Dielma fastidiosa</name>
    <dbReference type="NCBI Taxonomy" id="1034346"/>
    <lineage>
        <taxon>Bacteria</taxon>
        <taxon>Bacillati</taxon>
        <taxon>Bacillota</taxon>
        <taxon>Erysipelotrichia</taxon>
        <taxon>Erysipelotrichales</taxon>
        <taxon>Erysipelotrichaceae</taxon>
        <taxon>Dielma</taxon>
    </lineage>
</organism>
<keyword evidence="4" id="KW-1185">Reference proteome</keyword>
<keyword evidence="1" id="KW-1133">Transmembrane helix</keyword>
<name>A0A318KT91_9FIRM</name>
<dbReference type="RefSeq" id="WP_022937383.1">
    <property type="nucleotide sequence ID" value="NZ_BAABZA010000001.1"/>
</dbReference>
<keyword evidence="1" id="KW-0472">Membrane</keyword>
<comment type="caution">
    <text evidence="3">The sequence shown here is derived from an EMBL/GenBank/DDBJ whole genome shotgun (WGS) entry which is preliminary data.</text>
</comment>
<keyword evidence="1" id="KW-0812">Transmembrane</keyword>
<dbReference type="AlphaFoldDB" id="A0A318KT91"/>
<evidence type="ECO:0000313" key="2">
    <source>
        <dbReference type="EMBL" id="MDY5167500.1"/>
    </source>
</evidence>
<proteinExistence type="predicted"/>
<evidence type="ECO:0000313" key="3">
    <source>
        <dbReference type="EMBL" id="PXX78896.1"/>
    </source>
</evidence>
<reference evidence="2" key="2">
    <citation type="submission" date="2022-03" db="EMBL/GenBank/DDBJ databases">
        <title>First case of bacteraemia caused by Dielma fastidiosa in a patient hospitalised with diverticulitis.</title>
        <authorList>
            <person name="Forman-Ankjaer B."/>
            <person name="Hvid-Jensen F."/>
            <person name="Kobel C.M."/>
            <person name="Greve T."/>
        </authorList>
    </citation>
    <scope>NUCLEOTIDE SEQUENCE</scope>
    <source>
        <strain evidence="2">AUH_DF_2021</strain>
    </source>
</reference>
<dbReference type="Proteomes" id="UP000247612">
    <property type="component" value="Unassembled WGS sequence"/>
</dbReference>
<reference evidence="3 4" key="1">
    <citation type="submission" date="2018-05" db="EMBL/GenBank/DDBJ databases">
        <title>Genomic Encyclopedia of Type Strains, Phase IV (KMG-IV): sequencing the most valuable type-strain genomes for metagenomic binning, comparative biology and taxonomic classification.</title>
        <authorList>
            <person name="Goeker M."/>
        </authorList>
    </citation>
    <scope>NUCLEOTIDE SEQUENCE [LARGE SCALE GENOMIC DNA]</scope>
    <source>
        <strain evidence="3 4">JC118</strain>
    </source>
</reference>
<feature type="transmembrane region" description="Helical" evidence="1">
    <location>
        <begin position="6"/>
        <end position="21"/>
    </location>
</feature>